<dbReference type="GeneID" id="92943289"/>
<accession>A0AAP9RCL0</accession>
<feature type="compositionally biased region" description="Basic residues" evidence="1">
    <location>
        <begin position="114"/>
        <end position="132"/>
    </location>
</feature>
<sequence length="292" mass="32982">MKYIECIYNDGSGDKPLELVDVTEEKAKELEGKIFCNGVSNGVICRAPLRAAHNSFDGGKTMHFRASNEEHILGCPYKDIVDENGTRRNSTIVDGYFTEDQINSFARELDNRVSGKKKKQPRKPTKQGKTRTRNSGSKDNNEGSSENGRGRVRGGTVVAGDRDTGRKGRMRTLTEVTMEDVNTEVGIYGNLKSFSVDGYGEATLLYKEERLKNVQVKIGQIYKNNNPQEFGKLLKIKDYVDFLMDNNKEIRCISAGLVNKYENNDNLIIELQTNRSFRINGKSVWDIVRTQF</sequence>
<reference evidence="2 3" key="1">
    <citation type="submission" date="2019-05" db="EMBL/GenBank/DDBJ databases">
        <authorList>
            <person name="Schori C."/>
            <person name="Ahrens C."/>
        </authorList>
    </citation>
    <scope>NUCLEOTIDE SEQUENCE [LARGE SCALE GENOMIC DNA]</scope>
    <source>
        <strain evidence="2 3">DSM 10702</strain>
    </source>
</reference>
<evidence type="ECO:0000313" key="3">
    <source>
        <dbReference type="Proteomes" id="UP000515243"/>
    </source>
</evidence>
<feature type="compositionally biased region" description="Polar residues" evidence="1">
    <location>
        <begin position="133"/>
        <end position="147"/>
    </location>
</feature>
<evidence type="ECO:0000313" key="2">
    <source>
        <dbReference type="EMBL" id="QMW90139.1"/>
    </source>
</evidence>
<dbReference type="Proteomes" id="UP000515243">
    <property type="component" value="Chromosome 1"/>
</dbReference>
<feature type="region of interest" description="Disordered" evidence="1">
    <location>
        <begin position="108"/>
        <end position="168"/>
    </location>
</feature>
<dbReference type="RefSeq" id="WP_035761722.1">
    <property type="nucleotide sequence ID" value="NZ_AP019716.1"/>
</dbReference>
<dbReference type="EMBL" id="CP040626">
    <property type="protein sequence ID" value="QMW90139.1"/>
    <property type="molecule type" value="Genomic_DNA"/>
</dbReference>
<protein>
    <submittedName>
        <fullName evidence="2">Uncharacterized protein</fullName>
    </submittedName>
</protein>
<evidence type="ECO:0000256" key="1">
    <source>
        <dbReference type="SAM" id="MobiDB-lite"/>
    </source>
</evidence>
<dbReference type="AlphaFoldDB" id="A0AAP9RCL0"/>
<proteinExistence type="predicted"/>
<gene>
    <name evidence="2" type="ORF">FF104_03995</name>
</gene>
<name>A0AAP9RCL0_CLOBU</name>
<organism evidence="2 3">
    <name type="scientific">Clostridium butyricum</name>
    <dbReference type="NCBI Taxonomy" id="1492"/>
    <lineage>
        <taxon>Bacteria</taxon>
        <taxon>Bacillati</taxon>
        <taxon>Bacillota</taxon>
        <taxon>Clostridia</taxon>
        <taxon>Eubacteriales</taxon>
        <taxon>Clostridiaceae</taxon>
        <taxon>Clostridium</taxon>
    </lineage>
</organism>